<dbReference type="GO" id="GO:0008080">
    <property type="term" value="F:N-acetyltransferase activity"/>
    <property type="evidence" value="ECO:0007669"/>
    <property type="project" value="InterPro"/>
</dbReference>
<dbReference type="PROSITE" id="PS51186">
    <property type="entry name" value="GNAT"/>
    <property type="match status" value="1"/>
</dbReference>
<proteinExistence type="predicted"/>
<evidence type="ECO:0000256" key="1">
    <source>
        <dbReference type="ARBA" id="ARBA00022679"/>
    </source>
</evidence>
<organism evidence="3 4">
    <name type="scientific">Liquorilactobacillus capillatus DSM 19910</name>
    <dbReference type="NCBI Taxonomy" id="1423731"/>
    <lineage>
        <taxon>Bacteria</taxon>
        <taxon>Bacillati</taxon>
        <taxon>Bacillota</taxon>
        <taxon>Bacilli</taxon>
        <taxon>Lactobacillales</taxon>
        <taxon>Lactobacillaceae</taxon>
        <taxon>Liquorilactobacillus</taxon>
    </lineage>
</organism>
<dbReference type="Pfam" id="PF00583">
    <property type="entry name" value="Acetyltransf_1"/>
    <property type="match status" value="1"/>
</dbReference>
<reference evidence="3 4" key="1">
    <citation type="journal article" date="2015" name="Genome Announc.">
        <title>Expanding the biotechnology potential of lactobacilli through comparative genomics of 213 strains and associated genera.</title>
        <authorList>
            <person name="Sun Z."/>
            <person name="Harris H.M."/>
            <person name="McCann A."/>
            <person name="Guo C."/>
            <person name="Argimon S."/>
            <person name="Zhang W."/>
            <person name="Yang X."/>
            <person name="Jeffery I.B."/>
            <person name="Cooney J.C."/>
            <person name="Kagawa T.F."/>
            <person name="Liu W."/>
            <person name="Song Y."/>
            <person name="Salvetti E."/>
            <person name="Wrobel A."/>
            <person name="Rasinkangas P."/>
            <person name="Parkhill J."/>
            <person name="Rea M.C."/>
            <person name="O'Sullivan O."/>
            <person name="Ritari J."/>
            <person name="Douillard F.P."/>
            <person name="Paul Ross R."/>
            <person name="Yang R."/>
            <person name="Briner A.E."/>
            <person name="Felis G.E."/>
            <person name="de Vos W.M."/>
            <person name="Barrangou R."/>
            <person name="Klaenhammer T.R."/>
            <person name="Caufield P.W."/>
            <person name="Cui Y."/>
            <person name="Zhang H."/>
            <person name="O'Toole P.W."/>
        </authorList>
    </citation>
    <scope>NUCLEOTIDE SEQUENCE [LARGE SCALE GENOMIC DNA]</scope>
    <source>
        <strain evidence="3 4">DSM 19910</strain>
    </source>
</reference>
<dbReference type="EMBL" id="AZEF01000027">
    <property type="protein sequence ID" value="KRL01110.1"/>
    <property type="molecule type" value="Genomic_DNA"/>
</dbReference>
<comment type="caution">
    <text evidence="3">The sequence shown here is derived from an EMBL/GenBank/DDBJ whole genome shotgun (WGS) entry which is preliminary data.</text>
</comment>
<dbReference type="InterPro" id="IPR000182">
    <property type="entry name" value="GNAT_dom"/>
</dbReference>
<protein>
    <submittedName>
        <fullName evidence="3">Gnat family acetyltransferase</fullName>
    </submittedName>
</protein>
<dbReference type="InterPro" id="IPR016181">
    <property type="entry name" value="Acyl_CoA_acyltransferase"/>
</dbReference>
<dbReference type="PANTHER" id="PTHR13947">
    <property type="entry name" value="GNAT FAMILY N-ACETYLTRANSFERASE"/>
    <property type="match status" value="1"/>
</dbReference>
<dbReference type="Gene3D" id="3.40.630.30">
    <property type="match status" value="1"/>
</dbReference>
<gene>
    <name evidence="3" type="ORF">FC81_GL001249</name>
</gene>
<evidence type="ECO:0000313" key="4">
    <source>
        <dbReference type="Proteomes" id="UP000051621"/>
    </source>
</evidence>
<keyword evidence="4" id="KW-1185">Reference proteome</keyword>
<dbReference type="AlphaFoldDB" id="A0A0R1LZH7"/>
<dbReference type="STRING" id="1423731.FC81_GL001249"/>
<keyword evidence="1 3" id="KW-0808">Transferase</keyword>
<dbReference type="SUPFAM" id="SSF55729">
    <property type="entry name" value="Acyl-CoA N-acyltransferases (Nat)"/>
    <property type="match status" value="1"/>
</dbReference>
<name>A0A0R1LZH7_9LACO</name>
<sequence>MEEKLSFKQIQSLDDIHYQLLLEADPSRKLITDYAQRSTCIVTEVAGELVGIMLLLPTRPETLEIVNIAVTKTRRQQGIGQQMLIYAKSWAKANHYTILEVGTGSTSLGQLYLYQKNGFRIYGVDTDFFIKHYAEPIFENKLRLRDMLRLRLEV</sequence>
<dbReference type="InterPro" id="IPR050769">
    <property type="entry name" value="NAT_camello-type"/>
</dbReference>
<evidence type="ECO:0000313" key="3">
    <source>
        <dbReference type="EMBL" id="KRL01110.1"/>
    </source>
</evidence>
<dbReference type="RefSeq" id="WP_057744127.1">
    <property type="nucleotide sequence ID" value="NZ_AZEF01000027.1"/>
</dbReference>
<evidence type="ECO:0000259" key="2">
    <source>
        <dbReference type="PROSITE" id="PS51186"/>
    </source>
</evidence>
<dbReference type="PATRIC" id="fig|1423731.3.peg.1282"/>
<dbReference type="Proteomes" id="UP000051621">
    <property type="component" value="Unassembled WGS sequence"/>
</dbReference>
<dbReference type="CDD" id="cd04301">
    <property type="entry name" value="NAT_SF"/>
    <property type="match status" value="1"/>
</dbReference>
<dbReference type="PANTHER" id="PTHR13947:SF37">
    <property type="entry name" value="LD18367P"/>
    <property type="match status" value="1"/>
</dbReference>
<accession>A0A0R1LZH7</accession>
<feature type="domain" description="N-acetyltransferase" evidence="2">
    <location>
        <begin position="1"/>
        <end position="149"/>
    </location>
</feature>
<dbReference type="OrthoDB" id="162775at2"/>